<evidence type="ECO:0000256" key="5">
    <source>
        <dbReference type="ARBA" id="ARBA00023049"/>
    </source>
</evidence>
<keyword evidence="3 6" id="KW-0479">Metal-binding</keyword>
<reference evidence="8" key="1">
    <citation type="submission" date="2023-03" db="EMBL/GenBank/DDBJ databases">
        <authorList>
            <person name="Steffen K."/>
            <person name="Cardenas P."/>
        </authorList>
    </citation>
    <scope>NUCLEOTIDE SEQUENCE</scope>
</reference>
<dbReference type="Pfam" id="PF09768">
    <property type="entry name" value="Peptidase_M76"/>
    <property type="match status" value="1"/>
</dbReference>
<dbReference type="GO" id="GO:0033615">
    <property type="term" value="P:mitochondrial proton-transporting ATP synthase complex assembly"/>
    <property type="evidence" value="ECO:0007669"/>
    <property type="project" value="TreeGrafter"/>
</dbReference>
<dbReference type="PANTHER" id="PTHR21711">
    <property type="entry name" value="MITOCHONDRIAL INNER MEMBRANE PROTEASE"/>
    <property type="match status" value="1"/>
</dbReference>
<evidence type="ECO:0000313" key="8">
    <source>
        <dbReference type="EMBL" id="CAI8048566.1"/>
    </source>
</evidence>
<dbReference type="GO" id="GO:0034982">
    <property type="term" value="P:mitochondrial protein processing"/>
    <property type="evidence" value="ECO:0007669"/>
    <property type="project" value="TreeGrafter"/>
</dbReference>
<dbReference type="EC" id="3.4.24.-" evidence="6"/>
<evidence type="ECO:0000256" key="7">
    <source>
        <dbReference type="SAM" id="MobiDB-lite"/>
    </source>
</evidence>
<organism evidence="8 9">
    <name type="scientific">Geodia barretti</name>
    <name type="common">Barrett's horny sponge</name>
    <dbReference type="NCBI Taxonomy" id="519541"/>
    <lineage>
        <taxon>Eukaryota</taxon>
        <taxon>Metazoa</taxon>
        <taxon>Porifera</taxon>
        <taxon>Demospongiae</taxon>
        <taxon>Heteroscleromorpha</taxon>
        <taxon>Tetractinellida</taxon>
        <taxon>Astrophorina</taxon>
        <taxon>Geodiidae</taxon>
        <taxon>Geodia</taxon>
    </lineage>
</organism>
<dbReference type="GO" id="GO:0004222">
    <property type="term" value="F:metalloendopeptidase activity"/>
    <property type="evidence" value="ECO:0007669"/>
    <property type="project" value="InterPro"/>
</dbReference>
<evidence type="ECO:0000256" key="2">
    <source>
        <dbReference type="ARBA" id="ARBA00022670"/>
    </source>
</evidence>
<evidence type="ECO:0000256" key="4">
    <source>
        <dbReference type="ARBA" id="ARBA00022801"/>
    </source>
</evidence>
<comment type="caution">
    <text evidence="8">The sequence shown here is derived from an EMBL/GenBank/DDBJ whole genome shotgun (WGS) entry which is preliminary data.</text>
</comment>
<feature type="compositionally biased region" description="Basic and acidic residues" evidence="7">
    <location>
        <begin position="1"/>
        <end position="10"/>
    </location>
</feature>
<evidence type="ECO:0000256" key="6">
    <source>
        <dbReference type="RuleBase" id="RU364057"/>
    </source>
</evidence>
<keyword evidence="4 6" id="KW-0378">Hydrolase</keyword>
<gene>
    <name evidence="8" type="ORF">GBAR_LOCUS26773</name>
</gene>
<comment type="similarity">
    <text evidence="1 6">Belongs to the peptidase M76 family.</text>
</comment>
<sequence>MATEKEKEAFVGRSGGATSSPRVHSLCQKRLNHATSKSNYVRYMLEAMKKAGCEVCVPRHLVCEPCGPLVAGGFDPYRQQIVLCENNIYSQGHMNETLTHELVHSYDYCRAKLDWNDLHHLACTEVRAANLSGECFFWKETFARLKFGWRKHHQTCVKERASKSMQCVREITEAEALAVVESVFQTCFTDTDPFERVPP</sequence>
<keyword evidence="2 6" id="KW-0645">Protease</keyword>
<proteinExistence type="inferred from homology"/>
<keyword evidence="5 6" id="KW-0482">Metalloprotease</keyword>
<name>A0AA35XDM7_GEOBA</name>
<dbReference type="EMBL" id="CASHTH010003734">
    <property type="protein sequence ID" value="CAI8048566.1"/>
    <property type="molecule type" value="Genomic_DNA"/>
</dbReference>
<protein>
    <recommendedName>
        <fullName evidence="6">Mitochondrial inner membrane protease ATP23</fullName>
        <ecNumber evidence="6">3.4.24.-</ecNumber>
    </recommendedName>
</protein>
<evidence type="ECO:0000256" key="3">
    <source>
        <dbReference type="ARBA" id="ARBA00022723"/>
    </source>
</evidence>
<dbReference type="Proteomes" id="UP001174909">
    <property type="component" value="Unassembled WGS sequence"/>
</dbReference>
<evidence type="ECO:0000256" key="1">
    <source>
        <dbReference type="ARBA" id="ARBA00009915"/>
    </source>
</evidence>
<dbReference type="GO" id="GO:0046872">
    <property type="term" value="F:metal ion binding"/>
    <property type="evidence" value="ECO:0007669"/>
    <property type="project" value="UniProtKB-KW"/>
</dbReference>
<dbReference type="AlphaFoldDB" id="A0AA35XDM7"/>
<dbReference type="InterPro" id="IPR019165">
    <property type="entry name" value="Peptidase_M76_ATP23"/>
</dbReference>
<accession>A0AA35XDM7</accession>
<keyword evidence="9" id="KW-1185">Reference proteome</keyword>
<dbReference type="GO" id="GO:0005739">
    <property type="term" value="C:mitochondrion"/>
    <property type="evidence" value="ECO:0007669"/>
    <property type="project" value="GOC"/>
</dbReference>
<feature type="region of interest" description="Disordered" evidence="7">
    <location>
        <begin position="1"/>
        <end position="23"/>
    </location>
</feature>
<evidence type="ECO:0000313" key="9">
    <source>
        <dbReference type="Proteomes" id="UP001174909"/>
    </source>
</evidence>
<dbReference type="PANTHER" id="PTHR21711:SF0">
    <property type="entry name" value="MITOCHONDRIAL INNER MEMBRANE PROTEASE ATP23 HOMOLOG"/>
    <property type="match status" value="1"/>
</dbReference>